<dbReference type="AlphaFoldDB" id="A0A9W6SX93"/>
<evidence type="ECO:0000313" key="2">
    <source>
        <dbReference type="EMBL" id="GME69130.1"/>
    </source>
</evidence>
<reference evidence="2" key="1">
    <citation type="submission" date="2023-04" db="EMBL/GenBank/DDBJ databases">
        <title>Candida boidinii NBRC 10035.</title>
        <authorList>
            <person name="Ichikawa N."/>
            <person name="Sato H."/>
            <person name="Tonouchi N."/>
        </authorList>
    </citation>
    <scope>NUCLEOTIDE SEQUENCE</scope>
    <source>
        <strain evidence="2">NBRC 10035</strain>
    </source>
</reference>
<feature type="region of interest" description="Disordered" evidence="1">
    <location>
        <begin position="435"/>
        <end position="516"/>
    </location>
</feature>
<proteinExistence type="predicted"/>
<dbReference type="Proteomes" id="UP001165120">
    <property type="component" value="Unassembled WGS sequence"/>
</dbReference>
<feature type="compositionally biased region" description="Low complexity" evidence="1">
    <location>
        <begin position="123"/>
        <end position="132"/>
    </location>
</feature>
<organism evidence="2 3">
    <name type="scientific">Candida boidinii</name>
    <name type="common">Yeast</name>
    <dbReference type="NCBI Taxonomy" id="5477"/>
    <lineage>
        <taxon>Eukaryota</taxon>
        <taxon>Fungi</taxon>
        <taxon>Dikarya</taxon>
        <taxon>Ascomycota</taxon>
        <taxon>Saccharomycotina</taxon>
        <taxon>Pichiomycetes</taxon>
        <taxon>Pichiales</taxon>
        <taxon>Pichiaceae</taxon>
        <taxon>Ogataea</taxon>
        <taxon>Ogataea/Candida clade</taxon>
    </lineage>
</organism>
<keyword evidence="3" id="KW-1185">Reference proteome</keyword>
<dbReference type="EMBL" id="BSXN01000587">
    <property type="protein sequence ID" value="GME69130.1"/>
    <property type="molecule type" value="Genomic_DNA"/>
</dbReference>
<feature type="compositionally biased region" description="Low complexity" evidence="1">
    <location>
        <begin position="438"/>
        <end position="459"/>
    </location>
</feature>
<gene>
    <name evidence="2" type="ORF">Cboi02_000209800</name>
</gene>
<feature type="compositionally biased region" description="Polar residues" evidence="1">
    <location>
        <begin position="460"/>
        <end position="473"/>
    </location>
</feature>
<evidence type="ECO:0000313" key="3">
    <source>
        <dbReference type="Proteomes" id="UP001165120"/>
    </source>
</evidence>
<feature type="compositionally biased region" description="Basic residues" evidence="1">
    <location>
        <begin position="267"/>
        <end position="280"/>
    </location>
</feature>
<feature type="region of interest" description="Disordered" evidence="1">
    <location>
        <begin position="256"/>
        <end position="280"/>
    </location>
</feature>
<protein>
    <submittedName>
        <fullName evidence="2">Unnamed protein product</fullName>
    </submittedName>
</protein>
<evidence type="ECO:0000256" key="1">
    <source>
        <dbReference type="SAM" id="MobiDB-lite"/>
    </source>
</evidence>
<feature type="region of interest" description="Disordered" evidence="1">
    <location>
        <begin position="96"/>
        <end position="132"/>
    </location>
</feature>
<accession>A0A9W6SX93</accession>
<sequence>MSNNNNNNNFQMVNPSLTAYGNNNNIYNSTNPRGIPTASTNTTTHIKQEVDSNQLIGGMNPYANINQSFTNSNQNNNNNNNNNHGIAGIGVNGVNLPLSSDTNKHRFSEPQLGQAQQEPHHSQQQQQQQQQQQLYINLMAGYSTEPIASRSSTSSIIGAGSIPYGAPVTANTSSTSMGLHNSDALGFMATNSSSTSSMIHPGQVPVEIMGQETLPSTTTVYHLPGNHLMHSNNKVYVPNLPVSDLAYKISESSPTPPFNTIAPNPRALKKSVPKNARRKSKFTDEQDQLIIKLKRQGKTWVDIADLAGVGTYLAARNRYQVLIGQQGGGTSVCGPDDAIALQSVVDSGEIEKFKFIAKEFEKRTGKSYNHEQVREFIRFLFWRDPEIFNVNSGYLDELIKLQKQRSKNGLTNEHNHDPNSLLNYDFSKNKNLSNQDGLSSLSSSSSSSSSSRSSLSPSLTVRNINDNSGSNFVSSTSLSGPSDNSSSSGTNGNNANLLPPFSTGSHLLPPLPHQQL</sequence>
<name>A0A9W6SX93_CANBO</name>
<feature type="compositionally biased region" description="Low complexity" evidence="1">
    <location>
        <begin position="474"/>
        <end position="498"/>
    </location>
</feature>
<comment type="caution">
    <text evidence="2">The sequence shown here is derived from an EMBL/GenBank/DDBJ whole genome shotgun (WGS) entry which is preliminary data.</text>
</comment>